<proteinExistence type="predicted"/>
<dbReference type="InterPro" id="IPR011989">
    <property type="entry name" value="ARM-like"/>
</dbReference>
<dbReference type="RefSeq" id="WP_154324114.1">
    <property type="nucleotide sequence ID" value="NZ_VLLQ01000007.1"/>
</dbReference>
<dbReference type="InterPro" id="IPR057893">
    <property type="entry name" value="LRV_2"/>
</dbReference>
<feature type="domain" description="Leucine rich repeat variant" evidence="2">
    <location>
        <begin position="28"/>
        <end position="84"/>
    </location>
</feature>
<reference evidence="4" key="1">
    <citation type="submission" date="2019-08" db="EMBL/GenBank/DDBJ databases">
        <title>Arthrobacter sp. nov., isolated from plateau pika and Tibetan wild ass.</title>
        <authorList>
            <person name="Ge Y."/>
        </authorList>
    </citation>
    <scope>NUCLEOTIDE SEQUENCE [LARGE SCALE GENOMIC DNA]</scope>
    <source>
        <strain evidence="4">HF-1365</strain>
    </source>
</reference>
<dbReference type="Gene3D" id="1.25.10.10">
    <property type="entry name" value="Leucine-rich Repeat Variant"/>
    <property type="match status" value="1"/>
</dbReference>
<evidence type="ECO:0000313" key="3">
    <source>
        <dbReference type="EMBL" id="MRX80122.1"/>
    </source>
</evidence>
<dbReference type="Pfam" id="PF09851">
    <property type="entry name" value="SHOCT"/>
    <property type="match status" value="1"/>
</dbReference>
<organism evidence="3 4">
    <name type="scientific">Enorma shizhengliae</name>
    <dbReference type="NCBI Taxonomy" id="2606615"/>
    <lineage>
        <taxon>Bacteria</taxon>
        <taxon>Bacillati</taxon>
        <taxon>Actinomycetota</taxon>
        <taxon>Coriobacteriia</taxon>
        <taxon>Coriobacteriales</taxon>
        <taxon>Coriobacteriaceae</taxon>
        <taxon>Enorma</taxon>
    </lineage>
</organism>
<feature type="domain" description="SHOCT" evidence="1">
    <location>
        <begin position="159"/>
        <end position="184"/>
    </location>
</feature>
<evidence type="ECO:0000259" key="1">
    <source>
        <dbReference type="Pfam" id="PF09851"/>
    </source>
</evidence>
<protein>
    <recommendedName>
        <fullName evidence="5">SHOCT domain-containing protein</fullName>
    </recommendedName>
</protein>
<dbReference type="InterPro" id="IPR016024">
    <property type="entry name" value="ARM-type_fold"/>
</dbReference>
<keyword evidence="4" id="KW-1185">Reference proteome</keyword>
<dbReference type="EMBL" id="VTFZ01000006">
    <property type="protein sequence ID" value="MRX80122.1"/>
    <property type="molecule type" value="Genomic_DNA"/>
</dbReference>
<dbReference type="InterPro" id="IPR018649">
    <property type="entry name" value="SHOCT"/>
</dbReference>
<evidence type="ECO:0000259" key="2">
    <source>
        <dbReference type="Pfam" id="PF25591"/>
    </source>
</evidence>
<dbReference type="SUPFAM" id="SSF48371">
    <property type="entry name" value="ARM repeat"/>
    <property type="match status" value="1"/>
</dbReference>
<name>A0A7K0G904_9ACTN</name>
<dbReference type="Proteomes" id="UP000470010">
    <property type="component" value="Unassembled WGS sequence"/>
</dbReference>
<evidence type="ECO:0008006" key="5">
    <source>
        <dbReference type="Google" id="ProtNLM"/>
    </source>
</evidence>
<dbReference type="Pfam" id="PF25591">
    <property type="entry name" value="LRV_2"/>
    <property type="match status" value="1"/>
</dbReference>
<dbReference type="AlphaFoldDB" id="A0A7K0G904"/>
<gene>
    <name evidence="3" type="ORF">GJE22_05900</name>
</gene>
<accession>A0A7K0G904</accession>
<sequence>MLVAGNPSVFPEALDELTRGQRTCVRWEVACNPSTPAAALEKLARNKYYCIRRAVAQNPSCPSSLLSYLALDSFGVVRSAVAARKDCPPHVLARLVHDPVTWVKRTAEDNPSCPLEAIAEVPYARKLIPFESSAPTSELYRPPSSPLVLDAGGSLVGYLERLSELHGRGVLNEEEFAAAKRKLLADVEKPLG</sequence>
<evidence type="ECO:0000313" key="4">
    <source>
        <dbReference type="Proteomes" id="UP000470010"/>
    </source>
</evidence>
<comment type="caution">
    <text evidence="3">The sequence shown here is derived from an EMBL/GenBank/DDBJ whole genome shotgun (WGS) entry which is preliminary data.</text>
</comment>